<proteinExistence type="predicted"/>
<gene>
    <name evidence="2" type="ORF">MM415A03703_0002</name>
    <name evidence="1" type="ORF">MM415B01142_0017</name>
</gene>
<name>A0A6M3IRT2_9ZZZZ</name>
<evidence type="ECO:0000313" key="2">
    <source>
        <dbReference type="EMBL" id="QJA70473.1"/>
    </source>
</evidence>
<sequence length="42" mass="5063">MLGKLKNSKRVIQNICKFREYIIKDNRFNPIFLPLGIKKEKK</sequence>
<evidence type="ECO:0000313" key="1">
    <source>
        <dbReference type="EMBL" id="QJA60290.1"/>
    </source>
</evidence>
<dbReference type="EMBL" id="MT141796">
    <property type="protein sequence ID" value="QJA70473.1"/>
    <property type="molecule type" value="Genomic_DNA"/>
</dbReference>
<dbReference type="EMBL" id="MT141403">
    <property type="protein sequence ID" value="QJA60290.1"/>
    <property type="molecule type" value="Genomic_DNA"/>
</dbReference>
<protein>
    <submittedName>
        <fullName evidence="1">Uncharacterized protein</fullName>
    </submittedName>
</protein>
<reference evidence="1" key="1">
    <citation type="submission" date="2020-03" db="EMBL/GenBank/DDBJ databases">
        <title>The deep terrestrial virosphere.</title>
        <authorList>
            <person name="Holmfeldt K."/>
            <person name="Nilsson E."/>
            <person name="Simone D."/>
            <person name="Lopez-Fernandez M."/>
            <person name="Wu X."/>
            <person name="de Brujin I."/>
            <person name="Lundin D."/>
            <person name="Andersson A."/>
            <person name="Bertilsson S."/>
            <person name="Dopson M."/>
        </authorList>
    </citation>
    <scope>NUCLEOTIDE SEQUENCE</scope>
    <source>
        <strain evidence="2">MM415A03703</strain>
        <strain evidence="1">MM415B01142</strain>
    </source>
</reference>
<accession>A0A6M3IRT2</accession>
<dbReference type="AlphaFoldDB" id="A0A6M3IRT2"/>
<organism evidence="1">
    <name type="scientific">viral metagenome</name>
    <dbReference type="NCBI Taxonomy" id="1070528"/>
    <lineage>
        <taxon>unclassified sequences</taxon>
        <taxon>metagenomes</taxon>
        <taxon>organismal metagenomes</taxon>
    </lineage>
</organism>